<accession>A0A9P5PII0</accession>
<evidence type="ECO:0000313" key="2">
    <source>
        <dbReference type="Proteomes" id="UP000772434"/>
    </source>
</evidence>
<reference evidence="1" key="1">
    <citation type="submission" date="2020-11" db="EMBL/GenBank/DDBJ databases">
        <authorList>
            <consortium name="DOE Joint Genome Institute"/>
            <person name="Ahrendt S."/>
            <person name="Riley R."/>
            <person name="Andreopoulos W."/>
            <person name="Labutti K."/>
            <person name="Pangilinan J."/>
            <person name="Ruiz-Duenas F.J."/>
            <person name="Barrasa J.M."/>
            <person name="Sanchez-Garcia M."/>
            <person name="Camarero S."/>
            <person name="Miyauchi S."/>
            <person name="Serrano A."/>
            <person name="Linde D."/>
            <person name="Babiker R."/>
            <person name="Drula E."/>
            <person name="Ayuso-Fernandez I."/>
            <person name="Pacheco R."/>
            <person name="Padilla G."/>
            <person name="Ferreira P."/>
            <person name="Barriuso J."/>
            <person name="Kellner H."/>
            <person name="Castanera R."/>
            <person name="Alfaro M."/>
            <person name="Ramirez L."/>
            <person name="Pisabarro A.G."/>
            <person name="Kuo A."/>
            <person name="Tritt A."/>
            <person name="Lipzen A."/>
            <person name="He G."/>
            <person name="Yan M."/>
            <person name="Ng V."/>
            <person name="Cullen D."/>
            <person name="Martin F."/>
            <person name="Rosso M.-N."/>
            <person name="Henrissat B."/>
            <person name="Hibbett D."/>
            <person name="Martinez A.T."/>
            <person name="Grigoriev I.V."/>
        </authorList>
    </citation>
    <scope>NUCLEOTIDE SEQUENCE</scope>
    <source>
        <strain evidence="1">AH 40177</strain>
    </source>
</reference>
<sequence>MSISNPNRFLPVDKPDFTLDEIRNAFASPDMFMHPATAASTIYAQASEPHTINSCAPKLEPLDPGLSIIPAINSYAPESKPLAAGVASRPGSRAMVGGLKAKQVSYPQTIPQITPGGRFEMPEFRPPIPPQASDSIPTLPSTTAPVSSTDAFVVFLGINNSSGVFRHYQSTSNCVGADSLVPLTFKGGIMMGFMNFDAAVKHFQECLASGVIKLLKAPETAKTVYIVTKGRQPGVYRRR</sequence>
<dbReference type="EMBL" id="JADNRY010000165">
    <property type="protein sequence ID" value="KAF9062690.1"/>
    <property type="molecule type" value="Genomic_DNA"/>
</dbReference>
<proteinExistence type="predicted"/>
<name>A0A9P5PII0_9AGAR</name>
<gene>
    <name evidence="1" type="ORF">BDP27DRAFT_1368662</name>
</gene>
<dbReference type="Proteomes" id="UP000772434">
    <property type="component" value="Unassembled WGS sequence"/>
</dbReference>
<protein>
    <submittedName>
        <fullName evidence="1">Uncharacterized protein</fullName>
    </submittedName>
</protein>
<keyword evidence="2" id="KW-1185">Reference proteome</keyword>
<evidence type="ECO:0000313" key="1">
    <source>
        <dbReference type="EMBL" id="KAF9062690.1"/>
    </source>
</evidence>
<dbReference type="AlphaFoldDB" id="A0A9P5PII0"/>
<organism evidence="1 2">
    <name type="scientific">Rhodocollybia butyracea</name>
    <dbReference type="NCBI Taxonomy" id="206335"/>
    <lineage>
        <taxon>Eukaryota</taxon>
        <taxon>Fungi</taxon>
        <taxon>Dikarya</taxon>
        <taxon>Basidiomycota</taxon>
        <taxon>Agaricomycotina</taxon>
        <taxon>Agaricomycetes</taxon>
        <taxon>Agaricomycetidae</taxon>
        <taxon>Agaricales</taxon>
        <taxon>Marasmiineae</taxon>
        <taxon>Omphalotaceae</taxon>
        <taxon>Rhodocollybia</taxon>
    </lineage>
</organism>
<comment type="caution">
    <text evidence="1">The sequence shown here is derived from an EMBL/GenBank/DDBJ whole genome shotgun (WGS) entry which is preliminary data.</text>
</comment>